<keyword evidence="2" id="KW-1185">Reference proteome</keyword>
<gene>
    <name evidence="1" type="ORF">SLAV_18980</name>
</gene>
<name>A0A2K8PIM0_STRLA</name>
<dbReference type="GeneID" id="49384831"/>
<organism evidence="1 2">
    <name type="scientific">Streptomyces lavendulae subsp. lavendulae</name>
    <dbReference type="NCBI Taxonomy" id="58340"/>
    <lineage>
        <taxon>Bacteria</taxon>
        <taxon>Bacillati</taxon>
        <taxon>Actinomycetota</taxon>
        <taxon>Actinomycetes</taxon>
        <taxon>Kitasatosporales</taxon>
        <taxon>Streptomycetaceae</taxon>
        <taxon>Streptomyces</taxon>
    </lineage>
</organism>
<protein>
    <submittedName>
        <fullName evidence="1">Uncharacterized protein</fullName>
    </submittedName>
</protein>
<dbReference type="Proteomes" id="UP000231791">
    <property type="component" value="Chromosome"/>
</dbReference>
<accession>A0A2K8PIM0</accession>
<proteinExistence type="predicted"/>
<dbReference type="AlphaFoldDB" id="A0A2K8PIM0"/>
<evidence type="ECO:0000313" key="1">
    <source>
        <dbReference type="EMBL" id="ATZ25623.1"/>
    </source>
</evidence>
<dbReference type="EMBL" id="CP024985">
    <property type="protein sequence ID" value="ATZ25623.1"/>
    <property type="molecule type" value="Genomic_DNA"/>
</dbReference>
<evidence type="ECO:0000313" key="2">
    <source>
        <dbReference type="Proteomes" id="UP000231791"/>
    </source>
</evidence>
<reference evidence="1 2" key="1">
    <citation type="submission" date="2017-11" db="EMBL/GenBank/DDBJ databases">
        <title>Complete genome sequence of Streptomyces lavendulae subsp. lavendulae CCM 3239 (formerly 'Streptomyces aureofaciens CCM 3239'), the producer of the angucycline-type antibiotic auricin.</title>
        <authorList>
            <person name="Busche T."/>
            <person name="Novakova R."/>
            <person name="Al'Dilaimi A."/>
            <person name="Homerova D."/>
            <person name="Feckova L."/>
            <person name="Rezuchova B."/>
            <person name="Mingyar E."/>
            <person name="Csolleiova D."/>
            <person name="Bekeova C."/>
            <person name="Winkler A."/>
            <person name="Sevcikova B."/>
            <person name="Kalinowski J."/>
            <person name="Kormanec J."/>
            <person name="Ruckert C."/>
        </authorList>
    </citation>
    <scope>NUCLEOTIDE SEQUENCE [LARGE SCALE GENOMIC DNA]</scope>
    <source>
        <strain evidence="1 2">CCM 3239</strain>
    </source>
</reference>
<dbReference type="RefSeq" id="WP_030225276.1">
    <property type="nucleotide sequence ID" value="NZ_BSRN01000006.1"/>
</dbReference>
<sequence>MTTPQNPQAQPSPEAFAATPFPYGEAIQEAAAAPKKSKRKKVLSLLGTLALIIVLAIVKVAIGEAINGPVHAKVGDCVTVTGSANNPSVDTVGCGDGKATHTVSKVVDDTFDINVCGDGFDALAQQLDNEKFVLCLTPKK</sequence>
<dbReference type="KEGG" id="slx:SLAV_18980"/>